<feature type="domain" description="B12-binding" evidence="3">
    <location>
        <begin position="86"/>
        <end position="213"/>
    </location>
</feature>
<dbReference type="PANTHER" id="PTHR45833:SF1">
    <property type="entry name" value="METHIONINE SYNTHASE"/>
    <property type="match status" value="1"/>
</dbReference>
<evidence type="ECO:0000256" key="1">
    <source>
        <dbReference type="ARBA" id="ARBA00022723"/>
    </source>
</evidence>
<dbReference type="PANTHER" id="PTHR45833">
    <property type="entry name" value="METHIONINE SYNTHASE"/>
    <property type="match status" value="1"/>
</dbReference>
<dbReference type="GO" id="GO:0050667">
    <property type="term" value="P:homocysteine metabolic process"/>
    <property type="evidence" value="ECO:0007669"/>
    <property type="project" value="TreeGrafter"/>
</dbReference>
<dbReference type="GO" id="GO:0046872">
    <property type="term" value="F:metal ion binding"/>
    <property type="evidence" value="ECO:0007669"/>
    <property type="project" value="UniProtKB-KW"/>
</dbReference>
<dbReference type="InterPro" id="IPR006158">
    <property type="entry name" value="Cobalamin-bd"/>
</dbReference>
<organism evidence="4 5">
    <name type="scientific">Bacillus selenitireducens (strain ATCC 700615 / DSM 15326 / MLS10)</name>
    <dbReference type="NCBI Taxonomy" id="439292"/>
    <lineage>
        <taxon>Bacteria</taxon>
        <taxon>Bacillati</taxon>
        <taxon>Bacillota</taxon>
        <taxon>Bacilli</taxon>
        <taxon>Bacillales</taxon>
        <taxon>Bacillaceae</taxon>
        <taxon>Salisediminibacterium</taxon>
    </lineage>
</organism>
<proteinExistence type="predicted"/>
<dbReference type="OrthoDB" id="5756833at2"/>
<dbReference type="Pfam" id="PF02607">
    <property type="entry name" value="B12-binding_2"/>
    <property type="match status" value="1"/>
</dbReference>
<dbReference type="CDD" id="cd02065">
    <property type="entry name" value="B12-binding_like"/>
    <property type="match status" value="1"/>
</dbReference>
<evidence type="ECO:0000259" key="3">
    <source>
        <dbReference type="PROSITE" id="PS51332"/>
    </source>
</evidence>
<dbReference type="RefSeq" id="WP_013171620.1">
    <property type="nucleotide sequence ID" value="NC_014219.1"/>
</dbReference>
<protein>
    <submittedName>
        <fullName evidence="4">Cobalamin B12-binding domain protein</fullName>
    </submittedName>
</protein>
<dbReference type="InterPro" id="IPR036594">
    <property type="entry name" value="Meth_synthase_dom"/>
</dbReference>
<dbReference type="EMBL" id="CP001791">
    <property type="protein sequence ID" value="ADH98191.1"/>
    <property type="molecule type" value="Genomic_DNA"/>
</dbReference>
<evidence type="ECO:0000256" key="2">
    <source>
        <dbReference type="ARBA" id="ARBA00023285"/>
    </source>
</evidence>
<dbReference type="Proteomes" id="UP000000271">
    <property type="component" value="Chromosome"/>
</dbReference>
<dbReference type="eggNOG" id="COG5012">
    <property type="taxonomic scope" value="Bacteria"/>
</dbReference>
<evidence type="ECO:0000313" key="4">
    <source>
        <dbReference type="EMBL" id="ADH98191.1"/>
    </source>
</evidence>
<dbReference type="STRING" id="439292.Bsel_0656"/>
<sequence length="215" mass="24153">MKGSEAFTRILLAGNEELAVEQALSYAEQYGKHRLYEEVITPAMYEIGQMWEENRITVADEHLATGISDFVLTVVDERNKEQAKNGRTVLLFGVEKEEHYLGLKMVASLFRDKGWTTRYLGPNLPVESAIAAMNKWSPDVIGVSASMANRIPDVLSYLEQLNEQQPHELKVLIGGRFADTVADKVTGFPVEVLQSLTELAHWLDRYEDVKADAPV</sequence>
<name>D6XYN3_BACIE</name>
<dbReference type="Pfam" id="PF02310">
    <property type="entry name" value="B12-binding"/>
    <property type="match status" value="1"/>
</dbReference>
<dbReference type="Gene3D" id="1.10.1240.10">
    <property type="entry name" value="Methionine synthase domain"/>
    <property type="match status" value="1"/>
</dbReference>
<evidence type="ECO:0000313" key="5">
    <source>
        <dbReference type="Proteomes" id="UP000000271"/>
    </source>
</evidence>
<keyword evidence="5" id="KW-1185">Reference proteome</keyword>
<dbReference type="PROSITE" id="PS51332">
    <property type="entry name" value="B12_BINDING"/>
    <property type="match status" value="1"/>
</dbReference>
<gene>
    <name evidence="4" type="ordered locus">Bsel_0656</name>
</gene>
<dbReference type="InterPro" id="IPR050554">
    <property type="entry name" value="Met_Synthase/Corrinoid"/>
</dbReference>
<dbReference type="SUPFAM" id="SSF52242">
    <property type="entry name" value="Cobalamin (vitamin B12)-binding domain"/>
    <property type="match status" value="1"/>
</dbReference>
<dbReference type="InterPro" id="IPR003759">
    <property type="entry name" value="Cbl-bd_cap"/>
</dbReference>
<dbReference type="GO" id="GO:0031419">
    <property type="term" value="F:cobalamin binding"/>
    <property type="evidence" value="ECO:0007669"/>
    <property type="project" value="InterPro"/>
</dbReference>
<keyword evidence="2" id="KW-0170">Cobalt</keyword>
<dbReference type="InterPro" id="IPR036724">
    <property type="entry name" value="Cobalamin-bd_sf"/>
</dbReference>
<dbReference type="GO" id="GO:0008705">
    <property type="term" value="F:methionine synthase activity"/>
    <property type="evidence" value="ECO:0007669"/>
    <property type="project" value="TreeGrafter"/>
</dbReference>
<dbReference type="AlphaFoldDB" id="D6XYN3"/>
<dbReference type="HOGENOM" id="CLU_064060_2_0_9"/>
<accession>D6XYN3</accession>
<reference evidence="4" key="1">
    <citation type="submission" date="2009-10" db="EMBL/GenBank/DDBJ databases">
        <title>Complete sequence of Bacillus selenitireducens MLS10.</title>
        <authorList>
            <consortium name="US DOE Joint Genome Institute"/>
            <person name="Lucas S."/>
            <person name="Copeland A."/>
            <person name="Lapidus A."/>
            <person name="Glavina del Rio T."/>
            <person name="Dalin E."/>
            <person name="Tice H."/>
            <person name="Bruce D."/>
            <person name="Goodwin L."/>
            <person name="Pitluck S."/>
            <person name="Sims D."/>
            <person name="Brettin T."/>
            <person name="Detter J.C."/>
            <person name="Han C."/>
            <person name="Larimer F."/>
            <person name="Land M."/>
            <person name="Hauser L."/>
            <person name="Kyrpides N."/>
            <person name="Ovchinnikova G."/>
            <person name="Stolz J."/>
        </authorList>
    </citation>
    <scope>NUCLEOTIDE SEQUENCE [LARGE SCALE GENOMIC DNA]</scope>
    <source>
        <strain evidence="4">MLS10</strain>
    </source>
</reference>
<dbReference type="GO" id="GO:0005829">
    <property type="term" value="C:cytosol"/>
    <property type="evidence" value="ECO:0007669"/>
    <property type="project" value="TreeGrafter"/>
</dbReference>
<keyword evidence="1" id="KW-0479">Metal-binding</keyword>
<dbReference type="Gene3D" id="3.40.50.280">
    <property type="entry name" value="Cobalamin-binding domain"/>
    <property type="match status" value="1"/>
</dbReference>
<dbReference type="KEGG" id="bse:Bsel_0656"/>
<dbReference type="GO" id="GO:0046653">
    <property type="term" value="P:tetrahydrofolate metabolic process"/>
    <property type="evidence" value="ECO:0007669"/>
    <property type="project" value="TreeGrafter"/>
</dbReference>